<organism evidence="4">
    <name type="scientific">Salpingoeca rosetta (strain ATCC 50818 / BSB-021)</name>
    <dbReference type="NCBI Taxonomy" id="946362"/>
    <lineage>
        <taxon>Eukaryota</taxon>
        <taxon>Choanoflagellata</taxon>
        <taxon>Craspedida</taxon>
        <taxon>Salpingoecidae</taxon>
        <taxon>Salpingoeca</taxon>
    </lineage>
</organism>
<accession>F2U989</accession>
<dbReference type="SMART" id="SM00651">
    <property type="entry name" value="Sm"/>
    <property type="match status" value="1"/>
</dbReference>
<dbReference type="Gene3D" id="2.30.30.100">
    <property type="match status" value="1"/>
</dbReference>
<dbReference type="KEGG" id="sre:PTSG_05008"/>
<dbReference type="InParanoid" id="F2U989"/>
<dbReference type="InterPro" id="IPR050914">
    <property type="entry name" value="snRNP_SmB/NAA38-like"/>
</dbReference>
<feature type="region of interest" description="Disordered" evidence="1">
    <location>
        <begin position="99"/>
        <end position="123"/>
    </location>
</feature>
<dbReference type="AlphaFoldDB" id="F2U989"/>
<reference evidence="3" key="1">
    <citation type="submission" date="2009-08" db="EMBL/GenBank/DDBJ databases">
        <title>Annotation of Salpingoeca rosetta.</title>
        <authorList>
            <consortium name="The Broad Institute Genome Sequencing Platform"/>
            <person name="Russ C."/>
            <person name="Cuomo C."/>
            <person name="Burger G."/>
            <person name="Gray M.W."/>
            <person name="Holland P.W.H."/>
            <person name="King N."/>
            <person name="Lang F.B.F."/>
            <person name="Roger A.J."/>
            <person name="Ruiz-Trillo I."/>
            <person name="Young S.K."/>
            <person name="Zeng Q."/>
            <person name="Gargeya S."/>
            <person name="Alvarado L."/>
            <person name="Berlin A."/>
            <person name="Chapman S.B."/>
            <person name="Chen Z."/>
            <person name="Freedman E."/>
            <person name="Gellesch M."/>
            <person name="Goldberg J."/>
            <person name="Griggs A."/>
            <person name="Gujja S."/>
            <person name="Heilman E."/>
            <person name="Heiman D."/>
            <person name="Howarth C."/>
            <person name="Mehta T."/>
            <person name="Neiman D."/>
            <person name="Pearson M."/>
            <person name="Roberts A."/>
            <person name="Saif S."/>
            <person name="Shea T."/>
            <person name="Shenoy N."/>
            <person name="Sisk P."/>
            <person name="Stolte C."/>
            <person name="Sykes S."/>
            <person name="White J."/>
            <person name="Yandava C."/>
            <person name="Haas B."/>
            <person name="Nusbaum C."/>
            <person name="Birren B."/>
        </authorList>
    </citation>
    <scope>NUCLEOTIDE SEQUENCE [LARGE SCALE GENOMIC DNA]</scope>
    <source>
        <strain evidence="3">ATCC 50818</strain>
    </source>
</reference>
<name>F2U989_SALR5</name>
<dbReference type="Proteomes" id="UP000007799">
    <property type="component" value="Unassembled WGS sequence"/>
</dbReference>
<dbReference type="EMBL" id="GL832965">
    <property type="protein sequence ID" value="EGD73292.1"/>
    <property type="molecule type" value="Genomic_DNA"/>
</dbReference>
<evidence type="ECO:0000256" key="1">
    <source>
        <dbReference type="SAM" id="MobiDB-lite"/>
    </source>
</evidence>
<protein>
    <recommendedName>
        <fullName evidence="2">Sm domain-containing protein</fullName>
    </recommendedName>
</protein>
<feature type="compositionally biased region" description="Polar residues" evidence="1">
    <location>
        <begin position="109"/>
        <end position="123"/>
    </location>
</feature>
<evidence type="ECO:0000313" key="4">
    <source>
        <dbReference type="Proteomes" id="UP000007799"/>
    </source>
</evidence>
<dbReference type="RefSeq" id="XP_004994323.1">
    <property type="nucleotide sequence ID" value="XM_004994266.1"/>
</dbReference>
<keyword evidence="4" id="KW-1185">Reference proteome</keyword>
<dbReference type="GO" id="GO:0031417">
    <property type="term" value="C:NatC complex"/>
    <property type="evidence" value="ECO:0007669"/>
    <property type="project" value="InterPro"/>
</dbReference>
<dbReference type="InterPro" id="IPR034110">
    <property type="entry name" value="LSMD1_Sm"/>
</dbReference>
<dbReference type="SUPFAM" id="SSF50182">
    <property type="entry name" value="Sm-like ribonucleoproteins"/>
    <property type="match status" value="1"/>
</dbReference>
<dbReference type="GeneID" id="16074901"/>
<dbReference type="CDD" id="cd06168">
    <property type="entry name" value="LSMD1"/>
    <property type="match status" value="1"/>
</dbReference>
<dbReference type="InterPro" id="IPR010920">
    <property type="entry name" value="LSM_dom_sf"/>
</dbReference>
<gene>
    <name evidence="3" type="ORF">PTSG_05008</name>
</gene>
<dbReference type="PANTHER" id="PTHR10701">
    <property type="entry name" value="SMALL NUCLEAR RIBONUCLEOPROTEIN-ASSOCIATED PROTEIN B AND N"/>
    <property type="match status" value="1"/>
</dbReference>
<dbReference type="PANTHER" id="PTHR10701:SF5">
    <property type="entry name" value="N-ALPHA-ACETYLTRANSFERASE 38, NATC AUXILIARY SUBUNIT"/>
    <property type="match status" value="1"/>
</dbReference>
<evidence type="ECO:0000259" key="2">
    <source>
        <dbReference type="SMART" id="SM00651"/>
    </source>
</evidence>
<proteinExistence type="predicted"/>
<dbReference type="Pfam" id="PF01423">
    <property type="entry name" value="LSM"/>
    <property type="match status" value="1"/>
</dbReference>
<dbReference type="STRING" id="946362.F2U989"/>
<dbReference type="OrthoDB" id="368909at2759"/>
<dbReference type="FunCoup" id="F2U989">
    <property type="interactions" value="881"/>
</dbReference>
<sequence length="123" mass="13257">MAEEEARSMLKGLLGKLVRVGVSDGRIVQGVFSCVDNGCNIVLTHANEWKGPPITGADAWPKDDELEFRRPIGLVMIPGDHVSRVGVAAQQPQHLLDAQARSNSDEDVSQQLQETLSLQGNAA</sequence>
<evidence type="ECO:0000313" key="3">
    <source>
        <dbReference type="EMBL" id="EGD73292.1"/>
    </source>
</evidence>
<feature type="domain" description="Sm" evidence="2">
    <location>
        <begin position="8"/>
        <end position="87"/>
    </location>
</feature>
<dbReference type="eggNOG" id="KOG3168">
    <property type="taxonomic scope" value="Eukaryota"/>
</dbReference>
<dbReference type="InterPro" id="IPR001163">
    <property type="entry name" value="Sm_dom_euk/arc"/>
</dbReference>